<dbReference type="PROSITE" id="PS51935">
    <property type="entry name" value="NLPC_P60"/>
    <property type="match status" value="1"/>
</dbReference>
<feature type="domain" description="NlpC/P60" evidence="5">
    <location>
        <begin position="211"/>
        <end position="360"/>
    </location>
</feature>
<dbReference type="InterPro" id="IPR000064">
    <property type="entry name" value="NLP_P60_dom"/>
</dbReference>
<dbReference type="PANTHER" id="PTHR47053:SF1">
    <property type="entry name" value="MUREIN DD-ENDOPEPTIDASE MEPH-RELATED"/>
    <property type="match status" value="1"/>
</dbReference>
<dbReference type="PANTHER" id="PTHR47053">
    <property type="entry name" value="MUREIN DD-ENDOPEPTIDASE MEPH-RELATED"/>
    <property type="match status" value="1"/>
</dbReference>
<comment type="similarity">
    <text evidence="1">Belongs to the peptidase C40 family.</text>
</comment>
<evidence type="ECO:0000313" key="7">
    <source>
        <dbReference type="Proteomes" id="UP000515856"/>
    </source>
</evidence>
<reference evidence="6 7" key="1">
    <citation type="submission" date="2020-08" db="EMBL/GenBank/DDBJ databases">
        <authorList>
            <person name="Liu C."/>
            <person name="Sun Q."/>
        </authorList>
    </citation>
    <scope>NUCLEOTIDE SEQUENCE [LARGE SCALE GENOMIC DNA]</scope>
    <source>
        <strain evidence="6 7">NSJ-61</strain>
    </source>
</reference>
<evidence type="ECO:0000256" key="2">
    <source>
        <dbReference type="ARBA" id="ARBA00022670"/>
    </source>
</evidence>
<dbReference type="Gene3D" id="3.90.1720.10">
    <property type="entry name" value="endopeptidase domain like (from Nostoc punctiforme)"/>
    <property type="match status" value="1"/>
</dbReference>
<proteinExistence type="inferred from homology"/>
<dbReference type="GO" id="GO:0008234">
    <property type="term" value="F:cysteine-type peptidase activity"/>
    <property type="evidence" value="ECO:0007669"/>
    <property type="project" value="UniProtKB-KW"/>
</dbReference>
<dbReference type="SUPFAM" id="SSF54001">
    <property type="entry name" value="Cysteine proteinases"/>
    <property type="match status" value="1"/>
</dbReference>
<evidence type="ECO:0000256" key="1">
    <source>
        <dbReference type="ARBA" id="ARBA00007074"/>
    </source>
</evidence>
<dbReference type="Pfam" id="PF00877">
    <property type="entry name" value="NLPC_P60"/>
    <property type="match status" value="1"/>
</dbReference>
<name>A0A7G9GND3_9FIRM</name>
<dbReference type="AlphaFoldDB" id="A0A7G9GND3"/>
<evidence type="ECO:0000256" key="4">
    <source>
        <dbReference type="ARBA" id="ARBA00022807"/>
    </source>
</evidence>
<accession>A0A7G9GND3</accession>
<dbReference type="RefSeq" id="WP_158552364.1">
    <property type="nucleotide sequence ID" value="NZ_CP060636.1"/>
</dbReference>
<dbReference type="InterPro" id="IPR051202">
    <property type="entry name" value="Peptidase_C40"/>
</dbReference>
<keyword evidence="7" id="KW-1185">Reference proteome</keyword>
<dbReference type="Proteomes" id="UP000515856">
    <property type="component" value="Chromosome"/>
</dbReference>
<protein>
    <submittedName>
        <fullName evidence="6">C40 family peptidase</fullName>
    </submittedName>
</protein>
<keyword evidence="3" id="KW-0378">Hydrolase</keyword>
<organism evidence="6 7">
    <name type="scientific">[Eubacterium] hominis</name>
    <dbReference type="NCBI Taxonomy" id="2764325"/>
    <lineage>
        <taxon>Bacteria</taxon>
        <taxon>Bacillati</taxon>
        <taxon>Bacillota</taxon>
        <taxon>Erysipelotrichia</taxon>
        <taxon>Erysipelotrichales</taxon>
        <taxon>Erysipelotrichaceae</taxon>
        <taxon>Amedibacillus</taxon>
    </lineage>
</organism>
<dbReference type="GO" id="GO:0006508">
    <property type="term" value="P:proteolysis"/>
    <property type="evidence" value="ECO:0007669"/>
    <property type="project" value="UniProtKB-KW"/>
</dbReference>
<keyword evidence="2" id="KW-0645">Protease</keyword>
<evidence type="ECO:0000256" key="3">
    <source>
        <dbReference type="ARBA" id="ARBA00022801"/>
    </source>
</evidence>
<sequence length="361" mass="39904">MLKNKSTQNLGKKIMIALLSPVIAFVFLVGGIFSDGINFNHNLIFDLFNGVPVSITGMESNQIAFIHEIEGMIPILNQKIDTENIGFAEGESVDAYLVKGFYIGIMFSNQQFHLTEENVDDWMQCYIEPSENGTGEKEEHNETKKHPVNDTAIIFSLMEHNMNLALNQDTKELMLKVVEGLRGGAGTSGTVTTLSKEQIEKLIENLPEDTSELRKQIVIQAADAVGKIPYYWGGAASYPGYDGNDFGKPVAPDEAGRGLKGMDCSHFVDWVYWTVMNNNLGNTNTTGQIAQCVKISPSELKPGDLAFLMEGGTSTHVGIYAGKNDKGEAVWIHENAGDNNVSMNTVSYWNLYCRLNIMKDR</sequence>
<dbReference type="InterPro" id="IPR038765">
    <property type="entry name" value="Papain-like_cys_pep_sf"/>
</dbReference>
<gene>
    <name evidence="6" type="ORF">H9Q80_19095</name>
</gene>
<evidence type="ECO:0000313" key="6">
    <source>
        <dbReference type="EMBL" id="QNM12315.1"/>
    </source>
</evidence>
<evidence type="ECO:0000259" key="5">
    <source>
        <dbReference type="PROSITE" id="PS51935"/>
    </source>
</evidence>
<dbReference type="KEGG" id="ehn:H9Q80_19095"/>
<dbReference type="EMBL" id="CP060636">
    <property type="protein sequence ID" value="QNM12315.1"/>
    <property type="molecule type" value="Genomic_DNA"/>
</dbReference>
<keyword evidence="4" id="KW-0788">Thiol protease</keyword>